<dbReference type="PROSITE" id="PS00888">
    <property type="entry name" value="CNMP_BINDING_1"/>
    <property type="match status" value="1"/>
</dbReference>
<feature type="domain" description="Cyclic nucleotide-binding" evidence="1">
    <location>
        <begin position="258"/>
        <end position="385"/>
    </location>
</feature>
<dbReference type="AlphaFoldDB" id="A0A8S1MHQ4"/>
<dbReference type="PROSITE" id="PS50042">
    <property type="entry name" value="CNMP_BINDING_3"/>
    <property type="match status" value="2"/>
</dbReference>
<sequence length="486" mass="57905">MNTKQRRSISSESKKPSNEYTYRTIQMGTPQNEYLTSRSTTASIEKKLHTLGKLRYEQKLKLNATINYDEQSIRNSMLFQNEDWGKFEFPSWLKGRTDFMKLKKSKNFDYHLQVFSICELDPFKRSEELNEIVANYLVKLDFFRLMPLRMIKQISSRLQAKSYEEDEIICQKGDKGDSMYIIFDGKVIVQGLKNVQLGSKNLIDRGALEYDYFRNDTIQAVTLTHLLILNRIDYITILNHNMKAEHSNHEQFIRNHQLFSHFPDEKLNKFCCLLQGKFLTSNETLYNVGDFVDYLYIVKLGTLARKIVMDLEDQNRWPINKKKWLSQIITRTISFNIDYEIGSLVGYSEIIDNDFDLEKKRKEAIYAKTDCFLLYVSKSQFFQVFSSADIQYFQNYQIKNPSLTQEQLIKDTRKKSIEQKQKLQMVNQAIYTHLRQFSFDYDTLKKKEQKYDQVRKNQKKASREFKNHYTIIRREKLQKIIELEKI</sequence>
<dbReference type="InterPro" id="IPR018488">
    <property type="entry name" value="cNMP-bd_CS"/>
</dbReference>
<protein>
    <recommendedName>
        <fullName evidence="1">Cyclic nucleotide-binding domain-containing protein</fullName>
    </recommendedName>
</protein>
<keyword evidence="3" id="KW-1185">Reference proteome</keyword>
<dbReference type="Proteomes" id="UP000692954">
    <property type="component" value="Unassembled WGS sequence"/>
</dbReference>
<dbReference type="CDD" id="cd00038">
    <property type="entry name" value="CAP_ED"/>
    <property type="match status" value="2"/>
</dbReference>
<evidence type="ECO:0000313" key="2">
    <source>
        <dbReference type="EMBL" id="CAD8078192.1"/>
    </source>
</evidence>
<dbReference type="PANTHER" id="PTHR23011:SF28">
    <property type="entry name" value="CYCLIC NUCLEOTIDE-BINDING DOMAIN CONTAINING PROTEIN"/>
    <property type="match status" value="1"/>
</dbReference>
<dbReference type="InterPro" id="IPR000595">
    <property type="entry name" value="cNMP-bd_dom"/>
</dbReference>
<dbReference type="OrthoDB" id="284133at2759"/>
<comment type="caution">
    <text evidence="2">The sequence shown here is derived from an EMBL/GenBank/DDBJ whole genome shotgun (WGS) entry which is preliminary data.</text>
</comment>
<feature type="domain" description="Cyclic nucleotide-binding" evidence="1">
    <location>
        <begin position="142"/>
        <end position="255"/>
    </location>
</feature>
<reference evidence="2" key="1">
    <citation type="submission" date="2021-01" db="EMBL/GenBank/DDBJ databases">
        <authorList>
            <consortium name="Genoscope - CEA"/>
            <person name="William W."/>
        </authorList>
    </citation>
    <scope>NUCLEOTIDE SEQUENCE</scope>
</reference>
<organism evidence="2 3">
    <name type="scientific">Paramecium sonneborni</name>
    <dbReference type="NCBI Taxonomy" id="65129"/>
    <lineage>
        <taxon>Eukaryota</taxon>
        <taxon>Sar</taxon>
        <taxon>Alveolata</taxon>
        <taxon>Ciliophora</taxon>
        <taxon>Intramacronucleata</taxon>
        <taxon>Oligohymenophorea</taxon>
        <taxon>Peniculida</taxon>
        <taxon>Parameciidae</taxon>
        <taxon>Paramecium</taxon>
    </lineage>
</organism>
<name>A0A8S1MHQ4_9CILI</name>
<dbReference type="SMART" id="SM00100">
    <property type="entry name" value="cNMP"/>
    <property type="match status" value="1"/>
</dbReference>
<dbReference type="EMBL" id="CAJJDN010000037">
    <property type="protein sequence ID" value="CAD8078192.1"/>
    <property type="molecule type" value="Genomic_DNA"/>
</dbReference>
<evidence type="ECO:0000313" key="3">
    <source>
        <dbReference type="Proteomes" id="UP000692954"/>
    </source>
</evidence>
<gene>
    <name evidence="2" type="ORF">PSON_ATCC_30995.1.T0370159</name>
</gene>
<dbReference type="PANTHER" id="PTHR23011">
    <property type="entry name" value="CYCLIC NUCLEOTIDE-BINDING DOMAIN CONTAINING PROTEIN"/>
    <property type="match status" value="1"/>
</dbReference>
<accession>A0A8S1MHQ4</accession>
<evidence type="ECO:0000259" key="1">
    <source>
        <dbReference type="PROSITE" id="PS50042"/>
    </source>
</evidence>
<proteinExistence type="predicted"/>